<dbReference type="Proteomes" id="UP001165136">
    <property type="component" value="Unassembled WGS sequence"/>
</dbReference>
<evidence type="ECO:0000313" key="8">
    <source>
        <dbReference type="Proteomes" id="UP001165136"/>
    </source>
</evidence>
<feature type="transmembrane region" description="Helical" evidence="5">
    <location>
        <begin position="55"/>
        <end position="73"/>
    </location>
</feature>
<feature type="transmembrane region" description="Helical" evidence="5">
    <location>
        <begin position="355"/>
        <end position="376"/>
    </location>
</feature>
<evidence type="ECO:0000256" key="3">
    <source>
        <dbReference type="ARBA" id="ARBA00022989"/>
    </source>
</evidence>
<gene>
    <name evidence="7" type="ORF">Atai01_72690</name>
</gene>
<feature type="transmembrane region" description="Helical" evidence="5">
    <location>
        <begin position="21"/>
        <end position="43"/>
    </location>
</feature>
<dbReference type="AlphaFoldDB" id="A0A9W6R9C2"/>
<feature type="transmembrane region" description="Helical" evidence="5">
    <location>
        <begin position="85"/>
        <end position="105"/>
    </location>
</feature>
<feature type="transmembrane region" description="Helical" evidence="5">
    <location>
        <begin position="234"/>
        <end position="253"/>
    </location>
</feature>
<keyword evidence="4 5" id="KW-0472">Membrane</keyword>
<feature type="transmembrane region" description="Helical" evidence="5">
    <location>
        <begin position="269"/>
        <end position="289"/>
    </location>
</feature>
<dbReference type="PROSITE" id="PS50850">
    <property type="entry name" value="MFS"/>
    <property type="match status" value="1"/>
</dbReference>
<dbReference type="Gene3D" id="1.20.1250.20">
    <property type="entry name" value="MFS general substrate transporter like domains"/>
    <property type="match status" value="1"/>
</dbReference>
<feature type="transmembrane region" description="Helical" evidence="5">
    <location>
        <begin position="388"/>
        <end position="410"/>
    </location>
</feature>
<proteinExistence type="predicted"/>
<evidence type="ECO:0000313" key="7">
    <source>
        <dbReference type="EMBL" id="GLY70650.1"/>
    </source>
</evidence>
<keyword evidence="8" id="KW-1185">Reference proteome</keyword>
<dbReference type="InterPro" id="IPR036259">
    <property type="entry name" value="MFS_trans_sf"/>
</dbReference>
<dbReference type="Pfam" id="PF07690">
    <property type="entry name" value="MFS_1"/>
    <property type="match status" value="1"/>
</dbReference>
<feature type="domain" description="Major facilitator superfamily (MFS) profile" evidence="6">
    <location>
        <begin position="22"/>
        <end position="454"/>
    </location>
</feature>
<dbReference type="EMBL" id="BSTI01000025">
    <property type="protein sequence ID" value="GLY70650.1"/>
    <property type="molecule type" value="Genomic_DNA"/>
</dbReference>
<evidence type="ECO:0000259" key="6">
    <source>
        <dbReference type="PROSITE" id="PS50850"/>
    </source>
</evidence>
<feature type="transmembrane region" description="Helical" evidence="5">
    <location>
        <begin position="430"/>
        <end position="447"/>
    </location>
</feature>
<reference evidence="7" key="1">
    <citation type="submission" date="2023-03" db="EMBL/GenBank/DDBJ databases">
        <title>Amycolatopsis taiwanensis NBRC 103393.</title>
        <authorList>
            <person name="Ichikawa N."/>
            <person name="Sato H."/>
            <person name="Tonouchi N."/>
        </authorList>
    </citation>
    <scope>NUCLEOTIDE SEQUENCE</scope>
    <source>
        <strain evidence="7">NBRC 103393</strain>
    </source>
</reference>
<accession>A0A9W6R9C2</accession>
<dbReference type="RefSeq" id="WP_285489839.1">
    <property type="nucleotide sequence ID" value="NZ_BSTI01000025.1"/>
</dbReference>
<evidence type="ECO:0000256" key="4">
    <source>
        <dbReference type="ARBA" id="ARBA00023136"/>
    </source>
</evidence>
<organism evidence="7 8">
    <name type="scientific">Amycolatopsis taiwanensis</name>
    <dbReference type="NCBI Taxonomy" id="342230"/>
    <lineage>
        <taxon>Bacteria</taxon>
        <taxon>Bacillati</taxon>
        <taxon>Actinomycetota</taxon>
        <taxon>Actinomycetes</taxon>
        <taxon>Pseudonocardiales</taxon>
        <taxon>Pseudonocardiaceae</taxon>
        <taxon>Amycolatopsis</taxon>
    </lineage>
</organism>
<feature type="transmembrane region" description="Helical" evidence="5">
    <location>
        <begin position="173"/>
        <end position="191"/>
    </location>
</feature>
<evidence type="ECO:0000256" key="1">
    <source>
        <dbReference type="ARBA" id="ARBA00004651"/>
    </source>
</evidence>
<evidence type="ECO:0000256" key="2">
    <source>
        <dbReference type="ARBA" id="ARBA00022692"/>
    </source>
</evidence>
<name>A0A9W6R9C2_9PSEU</name>
<feature type="transmembrane region" description="Helical" evidence="5">
    <location>
        <begin position="111"/>
        <end position="133"/>
    </location>
</feature>
<feature type="transmembrane region" description="Helical" evidence="5">
    <location>
        <begin position="327"/>
        <end position="349"/>
    </location>
</feature>
<dbReference type="InterPro" id="IPR011701">
    <property type="entry name" value="MFS"/>
</dbReference>
<evidence type="ECO:0000256" key="5">
    <source>
        <dbReference type="SAM" id="Phobius"/>
    </source>
</evidence>
<dbReference type="InterPro" id="IPR020846">
    <property type="entry name" value="MFS_dom"/>
</dbReference>
<keyword evidence="2 5" id="KW-0812">Transmembrane</keyword>
<comment type="caution">
    <text evidence="7">The sequence shown here is derived from an EMBL/GenBank/DDBJ whole genome shotgun (WGS) entry which is preliminary data.</text>
</comment>
<comment type="subcellular location">
    <subcellularLocation>
        <location evidence="1">Cell membrane</location>
        <topology evidence="1">Multi-pass membrane protein</topology>
    </subcellularLocation>
</comment>
<keyword evidence="3 5" id="KW-1133">Transmembrane helix</keyword>
<sequence>MRTADAAPTRLRVIFSGRRGWLLFALLFTEFGGAVQSIAYSSVLPIATTDLHGTSLYGATLAAGSFTEILVLAIGPAPFSRLRPVALLGTATTLYVLGSALSVAAVVMPMVLIGTIVRGIAGGMLAGFGLSILGGLFEDRERTRVYGLFAMMWMLPSIVGPAVNAAVTIAWGWRAALAWPAILVIVGRVLIAKQLKLVPWKRSTARRPSPTWAITLLGGLVLATLSPMPNGTAGIVLLAVGCLLASTASLRILRGQVGPERARLGKVMLLYLLCLCYFGGAGVVSLAAITGLGHGIVAGTIAVGAGLLAWSLTGFKPELADRWLPKPQVAGLVLVTLGLFAALLTQTAVGGTPALVVLISGWFVAGAGMGIAYPRFSASAMDDLPSDRILPVATAIAFSETAATAIAGFIGGGTYSLARSLALSPTSALSWAFSLLAVFGVTSIVLYRQLWGEH</sequence>
<feature type="transmembrane region" description="Helical" evidence="5">
    <location>
        <begin position="295"/>
        <end position="315"/>
    </location>
</feature>
<feature type="transmembrane region" description="Helical" evidence="5">
    <location>
        <begin position="145"/>
        <end position="167"/>
    </location>
</feature>
<dbReference type="GO" id="GO:0005886">
    <property type="term" value="C:plasma membrane"/>
    <property type="evidence" value="ECO:0007669"/>
    <property type="project" value="UniProtKB-SubCell"/>
</dbReference>
<dbReference type="SUPFAM" id="SSF103473">
    <property type="entry name" value="MFS general substrate transporter"/>
    <property type="match status" value="1"/>
</dbReference>
<dbReference type="GO" id="GO:0022857">
    <property type="term" value="F:transmembrane transporter activity"/>
    <property type="evidence" value="ECO:0007669"/>
    <property type="project" value="InterPro"/>
</dbReference>
<feature type="transmembrane region" description="Helical" evidence="5">
    <location>
        <begin position="211"/>
        <end position="228"/>
    </location>
</feature>
<protein>
    <submittedName>
        <fullName evidence="7">MFS transporter</fullName>
    </submittedName>
</protein>